<keyword evidence="4" id="KW-1185">Reference proteome</keyword>
<dbReference type="SMART" id="SM00458">
    <property type="entry name" value="RICIN"/>
    <property type="match status" value="1"/>
</dbReference>
<dbReference type="PROSITE" id="PS50231">
    <property type="entry name" value="RICIN_B_LECTIN"/>
    <property type="match status" value="1"/>
</dbReference>
<keyword evidence="1" id="KW-0732">Signal</keyword>
<gene>
    <name evidence="3" type="ORF">OLW01_16220</name>
</gene>
<sequence length="761" mass="84039">MKTTLARTHVKLGITIAMSLLASQLAYAATQATIDLKTQKFIGGISDLDRGKYFNIHMTPLENKVTQAELNYLVNDLNVGFGRQFWSPFSVHSGDAPYPSAASAQSAGSNNISSIKNHASYPYYSKNMIVTEHPNKIFVFNEDPNLGAEWAANYFKHYFDNQTRPKFYEPINEPFVHAGEFNSDQAAVRTQMTELFKAIGQKFDQQNIDTKVIGYSSAWPSMELWDFGHFNGRMKMFMDEAGPYIDSFSVHPYDGINVTGASNERSGSNLESILDLLETYSYVKWDTVKPVTISEYGGIEEGYGNTYSDIRSAQSLASQNKMLMQLLNRQDRLLTSIPFNTGKAAWHYNAANNWNPYGAAVLRPDPNSIVNGEPTNFFWTKRVDFYRLWSNVKGKRVKVESNNPDIQLNAFVDGNKAYVAINTLADYWETVNLDFANSLGNITNVRKKRLVVRKNAAPIYQDVSASLPTSYSMEPGETIIFELTFSNNIAFDNTYNTAHYYAPQHLVAINANQSNSFTFNGVNVAAGQSVLRLSMGRVHGKSFQPTVTVNGSPVQINLNWAGGSQSSRDEFFGVIEVPVDNSLLQANNTVNITFPDAGGRIASVVLQVNNDSEVGSAGIQPPSTYTTVTFNSSGKCLDNTAGDLNDGNQQQQWGCYGSGNQLFLFESRAGGYWGLRNQVSGKCIDKTNSTADGAIVTQWACSTSNDNQSFELIDLGAGFFQLKNKHSEKCLDLVGGINGTANGTKIRQATCSNSLSQKLSF</sequence>
<evidence type="ECO:0000259" key="2">
    <source>
        <dbReference type="SMART" id="SM00458"/>
    </source>
</evidence>
<dbReference type="Pfam" id="PF14200">
    <property type="entry name" value="RicinB_lectin_2"/>
    <property type="match status" value="1"/>
</dbReference>
<dbReference type="Proteomes" id="UP001163726">
    <property type="component" value="Plasmid pCadTS8_2"/>
</dbReference>
<dbReference type="InterPro" id="IPR040527">
    <property type="entry name" value="Beta-sand_Porphyrn"/>
</dbReference>
<dbReference type="InterPro" id="IPR041224">
    <property type="entry name" value="BPA_C"/>
</dbReference>
<dbReference type="RefSeq" id="WP_268077001.1">
    <property type="nucleotide sequence ID" value="NZ_CP109967.1"/>
</dbReference>
<feature type="domain" description="Ricin B lectin" evidence="2">
    <location>
        <begin position="625"/>
        <end position="761"/>
    </location>
</feature>
<dbReference type="Gene3D" id="2.60.40.1180">
    <property type="entry name" value="Golgi alpha-mannosidase II"/>
    <property type="match status" value="1"/>
</dbReference>
<feature type="chain" id="PRO_5047076686" evidence="1">
    <location>
        <begin position="29"/>
        <end position="761"/>
    </location>
</feature>
<dbReference type="Gene3D" id="2.80.10.50">
    <property type="match status" value="1"/>
</dbReference>
<dbReference type="CDD" id="cd21510">
    <property type="entry name" value="agarase_cat"/>
    <property type="match status" value="1"/>
</dbReference>
<dbReference type="Pfam" id="PF18040">
    <property type="entry name" value="BPA_C"/>
    <property type="match status" value="1"/>
</dbReference>
<organism evidence="3 4">
    <name type="scientific">Catenovulum adriaticum</name>
    <dbReference type="NCBI Taxonomy" id="2984846"/>
    <lineage>
        <taxon>Bacteria</taxon>
        <taxon>Pseudomonadati</taxon>
        <taxon>Pseudomonadota</taxon>
        <taxon>Gammaproteobacteria</taxon>
        <taxon>Alteromonadales</taxon>
        <taxon>Alteromonadaceae</taxon>
        <taxon>Catenovulum</taxon>
    </lineage>
</organism>
<proteinExistence type="predicted"/>
<dbReference type="Gene3D" id="3.20.20.80">
    <property type="entry name" value="Glycosidases"/>
    <property type="match status" value="1"/>
</dbReference>
<dbReference type="SUPFAM" id="SSF50370">
    <property type="entry name" value="Ricin B-like lectins"/>
    <property type="match status" value="1"/>
</dbReference>
<evidence type="ECO:0000313" key="3">
    <source>
        <dbReference type="EMBL" id="WAJ72286.1"/>
    </source>
</evidence>
<accession>A0ABY7AUG4</accession>
<dbReference type="InterPro" id="IPR017853">
    <property type="entry name" value="GH"/>
</dbReference>
<feature type="signal peptide" evidence="1">
    <location>
        <begin position="1"/>
        <end position="28"/>
    </location>
</feature>
<reference evidence="3" key="1">
    <citation type="submission" date="2022-10" db="EMBL/GenBank/DDBJ databases">
        <title>Catenovulum adriacola sp. nov. isolated in the Harbour of Susak.</title>
        <authorList>
            <person name="Schoch T."/>
            <person name="Reich S.J."/>
            <person name="Stoeferle S."/>
            <person name="Flaiz M."/>
            <person name="Kazda M."/>
            <person name="Riedel C.U."/>
            <person name="Duerre P."/>
        </authorList>
    </citation>
    <scope>NUCLEOTIDE SEQUENCE</scope>
    <source>
        <strain evidence="3">TS8</strain>
        <plasmid evidence="3">pCadTS8_2</plasmid>
    </source>
</reference>
<geneLocation type="plasmid" evidence="3 4">
    <name>pCadTS8_2</name>
</geneLocation>
<protein>
    <submittedName>
        <fullName evidence="3">RICIN domain-containing protein</fullName>
    </submittedName>
</protein>
<dbReference type="EMBL" id="CP109967">
    <property type="protein sequence ID" value="WAJ72286.1"/>
    <property type="molecule type" value="Genomic_DNA"/>
</dbReference>
<dbReference type="Pfam" id="PF18206">
    <property type="entry name" value="Porphyrn_cat_1"/>
    <property type="match status" value="1"/>
</dbReference>
<evidence type="ECO:0000313" key="4">
    <source>
        <dbReference type="Proteomes" id="UP001163726"/>
    </source>
</evidence>
<dbReference type="SUPFAM" id="SSF51445">
    <property type="entry name" value="(Trans)glycosidases"/>
    <property type="match status" value="1"/>
</dbReference>
<keyword evidence="3" id="KW-0614">Plasmid</keyword>
<dbReference type="InterPro" id="IPR013780">
    <property type="entry name" value="Glyco_hydro_b"/>
</dbReference>
<dbReference type="InterPro" id="IPR035992">
    <property type="entry name" value="Ricin_B-like_lectins"/>
</dbReference>
<dbReference type="InterPro" id="IPR000772">
    <property type="entry name" value="Ricin_B_lectin"/>
</dbReference>
<evidence type="ECO:0000256" key="1">
    <source>
        <dbReference type="SAM" id="SignalP"/>
    </source>
</evidence>
<name>A0ABY7AUG4_9ALTE</name>
<dbReference type="Gene3D" id="2.60.120.1200">
    <property type="match status" value="1"/>
</dbReference>